<dbReference type="AlphaFoldDB" id="A0A016U5D3"/>
<protein>
    <submittedName>
        <fullName evidence="1">Uncharacterized protein</fullName>
    </submittedName>
</protein>
<comment type="caution">
    <text evidence="1">The sequence shown here is derived from an EMBL/GenBank/DDBJ whole genome shotgun (WGS) entry which is preliminary data.</text>
</comment>
<reference evidence="2" key="1">
    <citation type="journal article" date="2015" name="Nat. Genet.">
        <title>The genome and transcriptome of the zoonotic hookworm Ancylostoma ceylanicum identify infection-specific gene families.</title>
        <authorList>
            <person name="Schwarz E.M."/>
            <person name="Hu Y."/>
            <person name="Antoshechkin I."/>
            <person name="Miller M.M."/>
            <person name="Sternberg P.W."/>
            <person name="Aroian R.V."/>
        </authorList>
    </citation>
    <scope>NUCLEOTIDE SEQUENCE</scope>
    <source>
        <strain evidence="2">HY135</strain>
    </source>
</reference>
<sequence>MHNRDRTVSYKLCTARYRHPRGNVPVFRSTEVGLKLRLENFEIMRDHSFDRLTSDKAKDEDYQPHVSEVAQTSPDLLQTYSY</sequence>
<proteinExistence type="predicted"/>
<gene>
    <name evidence="1" type="primary">Acey_s0055.g2594</name>
    <name evidence="1" type="ORF">Y032_0055g2594</name>
</gene>
<keyword evidence="2" id="KW-1185">Reference proteome</keyword>
<accession>A0A016U5D3</accession>
<organism evidence="1 2">
    <name type="scientific">Ancylostoma ceylanicum</name>
    <dbReference type="NCBI Taxonomy" id="53326"/>
    <lineage>
        <taxon>Eukaryota</taxon>
        <taxon>Metazoa</taxon>
        <taxon>Ecdysozoa</taxon>
        <taxon>Nematoda</taxon>
        <taxon>Chromadorea</taxon>
        <taxon>Rhabditida</taxon>
        <taxon>Rhabditina</taxon>
        <taxon>Rhabditomorpha</taxon>
        <taxon>Strongyloidea</taxon>
        <taxon>Ancylostomatidae</taxon>
        <taxon>Ancylostomatinae</taxon>
        <taxon>Ancylostoma</taxon>
    </lineage>
</organism>
<name>A0A016U5D3_9BILA</name>
<evidence type="ECO:0000313" key="1">
    <source>
        <dbReference type="EMBL" id="EYC10509.1"/>
    </source>
</evidence>
<dbReference type="Proteomes" id="UP000024635">
    <property type="component" value="Unassembled WGS sequence"/>
</dbReference>
<evidence type="ECO:0000313" key="2">
    <source>
        <dbReference type="Proteomes" id="UP000024635"/>
    </source>
</evidence>
<dbReference type="EMBL" id="JARK01001391">
    <property type="protein sequence ID" value="EYC10509.1"/>
    <property type="molecule type" value="Genomic_DNA"/>
</dbReference>